<accession>A0A382QEA6</accession>
<proteinExistence type="predicted"/>
<evidence type="ECO:0000313" key="1">
    <source>
        <dbReference type="EMBL" id="SVC83894.1"/>
    </source>
</evidence>
<evidence type="ECO:0008006" key="2">
    <source>
        <dbReference type="Google" id="ProtNLM"/>
    </source>
</evidence>
<organism evidence="1">
    <name type="scientific">marine metagenome</name>
    <dbReference type="NCBI Taxonomy" id="408172"/>
    <lineage>
        <taxon>unclassified sequences</taxon>
        <taxon>metagenomes</taxon>
        <taxon>ecological metagenomes</taxon>
    </lineage>
</organism>
<dbReference type="EMBL" id="UINC01113935">
    <property type="protein sequence ID" value="SVC83894.1"/>
    <property type="molecule type" value="Genomic_DNA"/>
</dbReference>
<name>A0A382QEA6_9ZZZZ</name>
<gene>
    <name evidence="1" type="ORF">METZ01_LOCUS336748</name>
</gene>
<reference evidence="1" key="1">
    <citation type="submission" date="2018-05" db="EMBL/GenBank/DDBJ databases">
        <authorList>
            <person name="Lanie J.A."/>
            <person name="Ng W.-L."/>
            <person name="Kazmierczak K.M."/>
            <person name="Andrzejewski T.M."/>
            <person name="Davidsen T.M."/>
            <person name="Wayne K.J."/>
            <person name="Tettelin H."/>
            <person name="Glass J.I."/>
            <person name="Rusch D."/>
            <person name="Podicherti R."/>
            <person name="Tsui H.-C.T."/>
            <person name="Winkler M.E."/>
        </authorList>
    </citation>
    <scope>NUCLEOTIDE SEQUENCE</scope>
</reference>
<protein>
    <recommendedName>
        <fullName evidence="2">Organic solvent tolerance-like N-terminal domain-containing protein</fullName>
    </recommendedName>
</protein>
<dbReference type="AlphaFoldDB" id="A0A382QEA6"/>
<sequence>KFKIKSEIGEINFDNTSIVYMTNVEAIINLINSDPIIIKANQAKYNKINYETNFKEDVLLTYQTHRITSQNLDLSFENNLATIYNKIVYDNNNAKLSADILEIDLITKNSKIFMDNEYKKIKITTNK</sequence>
<feature type="non-terminal residue" evidence="1">
    <location>
        <position position="1"/>
    </location>
</feature>